<comment type="caution">
    <text evidence="3">The sequence shown here is derived from an EMBL/GenBank/DDBJ whole genome shotgun (WGS) entry which is preliminary data.</text>
</comment>
<keyword evidence="4" id="KW-1185">Reference proteome</keyword>
<gene>
    <name evidence="3" type="ORF">ACFP90_02185</name>
</gene>
<feature type="signal peptide" evidence="2">
    <location>
        <begin position="1"/>
        <end position="18"/>
    </location>
</feature>
<evidence type="ECO:0000256" key="1">
    <source>
        <dbReference type="SAM" id="MobiDB-lite"/>
    </source>
</evidence>
<name>A0ABW1ZGS5_9DEIO</name>
<accession>A0ABW1ZGS5</accession>
<feature type="region of interest" description="Disordered" evidence="1">
    <location>
        <begin position="45"/>
        <end position="77"/>
    </location>
</feature>
<sequence>MKKVVVLAALLLSGSAFASYQSWAGGAPKRTALPVTASVVEAEPEAPGVITRPGGRHRAPSTEAGEGATTQGNITAI</sequence>
<proteinExistence type="predicted"/>
<dbReference type="EMBL" id="JBHSWB010000001">
    <property type="protein sequence ID" value="MFC6659301.1"/>
    <property type="molecule type" value="Genomic_DNA"/>
</dbReference>
<feature type="compositionally biased region" description="Polar residues" evidence="1">
    <location>
        <begin position="68"/>
        <end position="77"/>
    </location>
</feature>
<feature type="chain" id="PRO_5047265320" evidence="2">
    <location>
        <begin position="19"/>
        <end position="77"/>
    </location>
</feature>
<organism evidence="3 4">
    <name type="scientific">Deinococcus multiflagellatus</name>
    <dbReference type="NCBI Taxonomy" id="1656887"/>
    <lineage>
        <taxon>Bacteria</taxon>
        <taxon>Thermotogati</taxon>
        <taxon>Deinococcota</taxon>
        <taxon>Deinococci</taxon>
        <taxon>Deinococcales</taxon>
        <taxon>Deinococcaceae</taxon>
        <taxon>Deinococcus</taxon>
    </lineage>
</organism>
<reference evidence="4" key="1">
    <citation type="journal article" date="2019" name="Int. J. Syst. Evol. Microbiol.">
        <title>The Global Catalogue of Microorganisms (GCM) 10K type strain sequencing project: providing services to taxonomists for standard genome sequencing and annotation.</title>
        <authorList>
            <consortium name="The Broad Institute Genomics Platform"/>
            <consortium name="The Broad Institute Genome Sequencing Center for Infectious Disease"/>
            <person name="Wu L."/>
            <person name="Ma J."/>
        </authorList>
    </citation>
    <scope>NUCLEOTIDE SEQUENCE [LARGE SCALE GENOMIC DNA]</scope>
    <source>
        <strain evidence="4">CCUG 63830</strain>
    </source>
</reference>
<evidence type="ECO:0000313" key="3">
    <source>
        <dbReference type="EMBL" id="MFC6659301.1"/>
    </source>
</evidence>
<dbReference type="RefSeq" id="WP_224606157.1">
    <property type="nucleotide sequence ID" value="NZ_JAIQXV010000003.1"/>
</dbReference>
<protein>
    <submittedName>
        <fullName evidence="3">Uncharacterized protein</fullName>
    </submittedName>
</protein>
<dbReference type="Proteomes" id="UP001596317">
    <property type="component" value="Unassembled WGS sequence"/>
</dbReference>
<evidence type="ECO:0000256" key="2">
    <source>
        <dbReference type="SAM" id="SignalP"/>
    </source>
</evidence>
<evidence type="ECO:0000313" key="4">
    <source>
        <dbReference type="Proteomes" id="UP001596317"/>
    </source>
</evidence>
<keyword evidence="2" id="KW-0732">Signal</keyword>